<name>A0A542XPG7_SALAC</name>
<dbReference type="EMBL" id="BOQM01000022">
    <property type="protein sequence ID" value="GIM86213.1"/>
    <property type="molecule type" value="Genomic_DNA"/>
</dbReference>
<protein>
    <submittedName>
        <fullName evidence="10">Carbohydrate ABC transporter membrane protein 1 (CUT1 family)</fullName>
    </submittedName>
    <submittedName>
        <fullName evidence="9">Sugar ABC transporter permease</fullName>
    </submittedName>
</protein>
<dbReference type="PROSITE" id="PS50928">
    <property type="entry name" value="ABC_TM1"/>
    <property type="match status" value="1"/>
</dbReference>
<keyword evidence="2 7" id="KW-0813">Transport</keyword>
<feature type="transmembrane region" description="Helical" evidence="7">
    <location>
        <begin position="163"/>
        <end position="186"/>
    </location>
</feature>
<comment type="subcellular location">
    <subcellularLocation>
        <location evidence="1 7">Cell membrane</location>
        <topology evidence="1 7">Multi-pass membrane protein</topology>
    </subcellularLocation>
</comment>
<dbReference type="GeneID" id="93772132"/>
<dbReference type="PANTHER" id="PTHR30193:SF42">
    <property type="entry name" value="ABC TRANSPORTER PERMEASE PROTEIN"/>
    <property type="match status" value="1"/>
</dbReference>
<evidence type="ECO:0000256" key="4">
    <source>
        <dbReference type="ARBA" id="ARBA00022692"/>
    </source>
</evidence>
<evidence type="ECO:0000313" key="12">
    <source>
        <dbReference type="Proteomes" id="UP000677457"/>
    </source>
</evidence>
<comment type="caution">
    <text evidence="10">The sequence shown here is derived from an EMBL/GenBank/DDBJ whole genome shotgun (WGS) entry which is preliminary data.</text>
</comment>
<dbReference type="InterPro" id="IPR035906">
    <property type="entry name" value="MetI-like_sf"/>
</dbReference>
<dbReference type="Pfam" id="PF00528">
    <property type="entry name" value="BPD_transp_1"/>
    <property type="match status" value="1"/>
</dbReference>
<evidence type="ECO:0000313" key="11">
    <source>
        <dbReference type="Proteomes" id="UP000315983"/>
    </source>
</evidence>
<dbReference type="GO" id="GO:0055085">
    <property type="term" value="P:transmembrane transport"/>
    <property type="evidence" value="ECO:0007669"/>
    <property type="project" value="InterPro"/>
</dbReference>
<dbReference type="GO" id="GO:0005886">
    <property type="term" value="C:plasma membrane"/>
    <property type="evidence" value="ECO:0007669"/>
    <property type="project" value="UniProtKB-SubCell"/>
</dbReference>
<feature type="transmembrane region" description="Helical" evidence="7">
    <location>
        <begin position="12"/>
        <end position="34"/>
    </location>
</feature>
<keyword evidence="5 7" id="KW-1133">Transmembrane helix</keyword>
<accession>A0A542XPG7</accession>
<evidence type="ECO:0000256" key="7">
    <source>
        <dbReference type="RuleBase" id="RU363032"/>
    </source>
</evidence>
<feature type="transmembrane region" description="Helical" evidence="7">
    <location>
        <begin position="75"/>
        <end position="97"/>
    </location>
</feature>
<dbReference type="PANTHER" id="PTHR30193">
    <property type="entry name" value="ABC TRANSPORTER PERMEASE PROTEIN"/>
    <property type="match status" value="1"/>
</dbReference>
<evidence type="ECO:0000256" key="6">
    <source>
        <dbReference type="ARBA" id="ARBA00023136"/>
    </source>
</evidence>
<dbReference type="RefSeq" id="WP_016813143.1">
    <property type="nucleotide sequence ID" value="NZ_BOQM01000022.1"/>
</dbReference>
<dbReference type="InterPro" id="IPR000515">
    <property type="entry name" value="MetI-like"/>
</dbReference>
<dbReference type="Proteomes" id="UP000677457">
    <property type="component" value="Unassembled WGS sequence"/>
</dbReference>
<dbReference type="AlphaFoldDB" id="A0A542XPG7"/>
<dbReference type="InterPro" id="IPR051393">
    <property type="entry name" value="ABC_transporter_permease"/>
</dbReference>
<keyword evidence="12" id="KW-1185">Reference proteome</keyword>
<feature type="transmembrane region" description="Helical" evidence="7">
    <location>
        <begin position="269"/>
        <end position="289"/>
    </location>
</feature>
<dbReference type="SUPFAM" id="SSF161098">
    <property type="entry name" value="MetI-like"/>
    <property type="match status" value="1"/>
</dbReference>
<comment type="similarity">
    <text evidence="7">Belongs to the binding-protein-dependent transport system permease family.</text>
</comment>
<evidence type="ECO:0000256" key="3">
    <source>
        <dbReference type="ARBA" id="ARBA00022475"/>
    </source>
</evidence>
<organism evidence="10 11">
    <name type="scientific">Salinispora arenicola</name>
    <dbReference type="NCBI Taxonomy" id="168697"/>
    <lineage>
        <taxon>Bacteria</taxon>
        <taxon>Bacillati</taxon>
        <taxon>Actinomycetota</taxon>
        <taxon>Actinomycetes</taxon>
        <taxon>Micromonosporales</taxon>
        <taxon>Micromonosporaceae</taxon>
        <taxon>Salinispora</taxon>
    </lineage>
</organism>
<evidence type="ECO:0000256" key="2">
    <source>
        <dbReference type="ARBA" id="ARBA00022448"/>
    </source>
</evidence>
<evidence type="ECO:0000313" key="10">
    <source>
        <dbReference type="EMBL" id="TQL37739.1"/>
    </source>
</evidence>
<feature type="transmembrane region" description="Helical" evidence="7">
    <location>
        <begin position="109"/>
        <end position="129"/>
    </location>
</feature>
<gene>
    <name evidence="10" type="ORF">FB564_2908</name>
    <name evidence="9" type="ORF">Sar04_29490</name>
</gene>
<proteinExistence type="inferred from homology"/>
<evidence type="ECO:0000256" key="1">
    <source>
        <dbReference type="ARBA" id="ARBA00004651"/>
    </source>
</evidence>
<evidence type="ECO:0000313" key="9">
    <source>
        <dbReference type="EMBL" id="GIM86213.1"/>
    </source>
</evidence>
<keyword evidence="4 7" id="KW-0812">Transmembrane</keyword>
<sequence>MLTRVRRWGPGLLLISPSLLLLGVFVYGLIGWTVKVSMSDRHTAAESDGFVGLSNYVDLFTNDINGRFVHSLRNLLIFTVVFLLGTMLLGLLWAFLLERGVRAEGVFRTVYLFPMAVSFVASGVVWRWLMNSAQGDDAGGLNAVFGQLNLGFLQNPWWTDPDWGMVAMAVPAIWQLSGYVMALFLAGFRGIPAELREAAAVDGASTFQLYRRVIFPQLTPVALSALIIVGHMSMKMFDLIMSVSGAQWLTEVPAVYVWQTLLTSDYAKASAISVILLLLVAVVIVPYLVQTMRTERRS</sequence>
<evidence type="ECO:0000256" key="5">
    <source>
        <dbReference type="ARBA" id="ARBA00022989"/>
    </source>
</evidence>
<dbReference type="EMBL" id="VFOL01000001">
    <property type="protein sequence ID" value="TQL37739.1"/>
    <property type="molecule type" value="Genomic_DNA"/>
</dbReference>
<reference evidence="9 12" key="2">
    <citation type="submission" date="2021-03" db="EMBL/GenBank/DDBJ databases">
        <title>Whole genome shotgun sequence of Salinispora arenicola NBRC 105043.</title>
        <authorList>
            <person name="Komaki H."/>
            <person name="Tamura T."/>
        </authorList>
    </citation>
    <scope>NUCLEOTIDE SEQUENCE [LARGE SCALE GENOMIC DNA]</scope>
    <source>
        <strain evidence="9 12">NBRC 105043</strain>
    </source>
</reference>
<reference evidence="10 11" key="1">
    <citation type="submission" date="2019-06" db="EMBL/GenBank/DDBJ databases">
        <title>Sequencing the genomes of 1000 actinobacteria strains.</title>
        <authorList>
            <person name="Klenk H.-P."/>
        </authorList>
    </citation>
    <scope>NUCLEOTIDE SEQUENCE [LARGE SCALE GENOMIC DNA]</scope>
    <source>
        <strain evidence="10 11">DSM 44819</strain>
    </source>
</reference>
<dbReference type="Proteomes" id="UP000315983">
    <property type="component" value="Unassembled WGS sequence"/>
</dbReference>
<feature type="domain" description="ABC transmembrane type-1" evidence="8">
    <location>
        <begin position="72"/>
        <end position="287"/>
    </location>
</feature>
<dbReference type="CDD" id="cd06261">
    <property type="entry name" value="TM_PBP2"/>
    <property type="match status" value="1"/>
</dbReference>
<dbReference type="Gene3D" id="1.10.3720.10">
    <property type="entry name" value="MetI-like"/>
    <property type="match status" value="1"/>
</dbReference>
<keyword evidence="6 7" id="KW-0472">Membrane</keyword>
<keyword evidence="3" id="KW-1003">Cell membrane</keyword>
<evidence type="ECO:0000259" key="8">
    <source>
        <dbReference type="PROSITE" id="PS50928"/>
    </source>
</evidence>